<accession>Q9SMG6</accession>
<evidence type="ECO:0000256" key="1">
    <source>
        <dbReference type="ARBA" id="ARBA00009995"/>
    </source>
</evidence>
<evidence type="ECO:0000313" key="6">
    <source>
        <dbReference type="EMBL" id="CAB56231.1"/>
    </source>
</evidence>
<proteinExistence type="evidence at transcript level"/>
<name>Q9SMG6_CLEBE</name>
<dbReference type="CAZy" id="GT1">
    <property type="family name" value="Glycosyltransferase Family 1"/>
</dbReference>
<dbReference type="Pfam" id="PF00201">
    <property type="entry name" value="UDPGT"/>
    <property type="match status" value="1"/>
</dbReference>
<dbReference type="InterPro" id="IPR035595">
    <property type="entry name" value="UDP_glycos_trans_CS"/>
</dbReference>
<dbReference type="SUPFAM" id="SSF53756">
    <property type="entry name" value="UDP-Glycosyltransferase/glycogen phosphorylase"/>
    <property type="match status" value="1"/>
</dbReference>
<dbReference type="CDD" id="cd03784">
    <property type="entry name" value="GT1_Gtf-like"/>
    <property type="match status" value="1"/>
</dbReference>
<organism evidence="6">
    <name type="scientific">Cleretum bellidiforme</name>
    <name type="common">Livingstone daisy</name>
    <name type="synonym">Dorotheanthus bellidiformis</name>
    <dbReference type="NCBI Taxonomy" id="90527"/>
    <lineage>
        <taxon>Eukaryota</taxon>
        <taxon>Viridiplantae</taxon>
        <taxon>Streptophyta</taxon>
        <taxon>Embryophyta</taxon>
        <taxon>Tracheophyta</taxon>
        <taxon>Spermatophyta</taxon>
        <taxon>Magnoliopsida</taxon>
        <taxon>eudicotyledons</taxon>
        <taxon>Gunneridae</taxon>
        <taxon>Pentapetalae</taxon>
        <taxon>Caryophyllales</taxon>
        <taxon>Aizoaceae</taxon>
        <taxon>Cleretum</taxon>
    </lineage>
</organism>
<dbReference type="EC" id="2.4.1.-" evidence="5"/>
<sequence length="489" mass="55241">MGTHSTAPDLHVVFFPFLAHGHMIPSLDIAKLFAARGVKTTIITTPLNASMFTKAIEKTRKNTETQMEIEVFSFPSEEAGLPLGCENLEQAMAIGANNEFFNAANLLKEQLENFLVKTRPNCLVADMFFTWAADSTAKFNIPTLVFHGFSFFAQCAKEVMWRYKPYKAVSSDTEVFSLPFLPHEVKMTRLQVPESMRKGEETHFTKRTERIRELERKSYGVIVNSFYELEPDYADFLRKELGRRAWHIGPVSLCNRSIEDKAQRGRQTSIDEDECLKWLNSKKPDSVIYICFGSTGHLIAPQLHEIATALEASGQDFIWAVRGDHGQGNSEEWLPPGYEHRLQGKGLIIRGWAPQVLILEHEATGGFLTHCGWNSALEGISAGVPMVTWPTFAEQFHNEQLLTQILKVGVAVGSKKWTLKPSIEDVIKAEDIEKAVREVMVGEEGEERRRRAKKLKEMAWRAIEEGGSSYSDLSALIEELKGYHTSEKE</sequence>
<dbReference type="InterPro" id="IPR002213">
    <property type="entry name" value="UDP_glucos_trans"/>
</dbReference>
<evidence type="ECO:0000256" key="5">
    <source>
        <dbReference type="RuleBase" id="RU362057"/>
    </source>
</evidence>
<keyword evidence="3 4" id="KW-0808">Transferase</keyword>
<reference evidence="6" key="1">
    <citation type="journal article" date="1999" name="Plant J.">
        <title>Cloning and expression of a cDNA encoding betanidin 5-O-glucosyltransferase, a betanidin- and flavonoid-specific enzyme with high homology to inducible glucosyltransferases from the Solanaceae.</title>
        <authorList>
            <person name="Vogt T."/>
            <person name="Grimm R."/>
            <person name="Strack D."/>
        </authorList>
    </citation>
    <scope>NUCLEOTIDE SEQUENCE</scope>
</reference>
<evidence type="ECO:0000256" key="4">
    <source>
        <dbReference type="RuleBase" id="RU003718"/>
    </source>
</evidence>
<dbReference type="PROSITE" id="PS00375">
    <property type="entry name" value="UDPGT"/>
    <property type="match status" value="1"/>
</dbReference>
<dbReference type="EMBL" id="Y18871">
    <property type="protein sequence ID" value="CAB56231.1"/>
    <property type="molecule type" value="mRNA"/>
</dbReference>
<dbReference type="KEGG" id="ag:CAB56231"/>
<protein>
    <recommendedName>
        <fullName evidence="5">Glycosyltransferase</fullName>
        <ecNumber evidence="5">2.4.1.-</ecNumber>
    </recommendedName>
</protein>
<dbReference type="Gene3D" id="3.40.50.2000">
    <property type="entry name" value="Glycogen Phosphorylase B"/>
    <property type="match status" value="2"/>
</dbReference>
<comment type="similarity">
    <text evidence="1 4">Belongs to the UDP-glycosyltransferase family.</text>
</comment>
<evidence type="ECO:0000256" key="3">
    <source>
        <dbReference type="ARBA" id="ARBA00022679"/>
    </source>
</evidence>
<keyword evidence="2 4" id="KW-0328">Glycosyltransferase</keyword>
<evidence type="ECO:0000256" key="2">
    <source>
        <dbReference type="ARBA" id="ARBA00022676"/>
    </source>
</evidence>
<dbReference type="GO" id="GO:0035251">
    <property type="term" value="F:UDP-glucosyltransferase activity"/>
    <property type="evidence" value="ECO:0007669"/>
    <property type="project" value="TreeGrafter"/>
</dbReference>
<dbReference type="FunFam" id="3.40.50.2000:FF:000071">
    <property type="entry name" value="Glycosyltransferase"/>
    <property type="match status" value="1"/>
</dbReference>
<dbReference type="BioCyc" id="MetaCyc:MONOMER-12783"/>
<dbReference type="FunFam" id="3.40.50.2000:FF:000047">
    <property type="entry name" value="Glycosyltransferase"/>
    <property type="match status" value="1"/>
</dbReference>
<dbReference type="PANTHER" id="PTHR48047:SF45">
    <property type="entry name" value="SCOPOLETIN GLUCOSYLTRANSFERASE-LIKE"/>
    <property type="match status" value="1"/>
</dbReference>
<dbReference type="PANTHER" id="PTHR48047">
    <property type="entry name" value="GLYCOSYLTRANSFERASE"/>
    <property type="match status" value="1"/>
</dbReference>
<dbReference type="AlphaFoldDB" id="Q9SMG6"/>